<gene>
    <name evidence="1" type="ORF">SAMN05421780_111138</name>
</gene>
<dbReference type="AlphaFoldDB" id="A0A1I1N704"/>
<dbReference type="Proteomes" id="UP000199514">
    <property type="component" value="Unassembled WGS sequence"/>
</dbReference>
<accession>A0A1I1N704</accession>
<evidence type="ECO:0000313" key="2">
    <source>
        <dbReference type="Proteomes" id="UP000199514"/>
    </source>
</evidence>
<dbReference type="STRING" id="927664.SAMN05421780_111138"/>
<protein>
    <submittedName>
        <fullName evidence="1">Uncharacterized protein</fullName>
    </submittedName>
</protein>
<dbReference type="RefSeq" id="WP_091515887.1">
    <property type="nucleotide sequence ID" value="NZ_FOLE01000011.1"/>
</dbReference>
<dbReference type="EMBL" id="FOLE01000011">
    <property type="protein sequence ID" value="SFC89520.1"/>
    <property type="molecule type" value="Genomic_DNA"/>
</dbReference>
<proteinExistence type="predicted"/>
<dbReference type="PROSITE" id="PS51257">
    <property type="entry name" value="PROKAR_LIPOPROTEIN"/>
    <property type="match status" value="1"/>
</dbReference>
<evidence type="ECO:0000313" key="1">
    <source>
        <dbReference type="EMBL" id="SFC89520.1"/>
    </source>
</evidence>
<name>A0A1I1N704_9BACT</name>
<organism evidence="1 2">
    <name type="scientific">Flexibacter flexilis DSM 6793</name>
    <dbReference type="NCBI Taxonomy" id="927664"/>
    <lineage>
        <taxon>Bacteria</taxon>
        <taxon>Pseudomonadati</taxon>
        <taxon>Bacteroidota</taxon>
        <taxon>Cytophagia</taxon>
        <taxon>Cytophagales</taxon>
        <taxon>Flexibacteraceae</taxon>
        <taxon>Flexibacter</taxon>
    </lineage>
</organism>
<sequence length="143" mass="16153">MKRSALFSLSVGLLWLAACGAKKEPKSPEQSRAEDSVLSYAKSHYQNVLHKSSRDSIRFSKLKKMEGYRNGLKAPTEYLVYYLADVVDTNLVFDMETGVIKEKQTTRRPDVKIEVWLDSAFKVREYKIPAPVAPATPSANPQE</sequence>
<reference evidence="1 2" key="1">
    <citation type="submission" date="2016-10" db="EMBL/GenBank/DDBJ databases">
        <authorList>
            <person name="de Groot N.N."/>
        </authorList>
    </citation>
    <scope>NUCLEOTIDE SEQUENCE [LARGE SCALE GENOMIC DNA]</scope>
    <source>
        <strain evidence="1 2">DSM 6793</strain>
    </source>
</reference>
<keyword evidence="2" id="KW-1185">Reference proteome</keyword>